<comment type="subcellular location">
    <subcellularLocation>
        <location evidence="1">Membrane</location>
        <topology evidence="1">Multi-pass membrane protein</topology>
    </subcellularLocation>
</comment>
<evidence type="ECO:0000256" key="6">
    <source>
        <dbReference type="ARBA" id="ARBA00022989"/>
    </source>
</evidence>
<protein>
    <submittedName>
        <fullName evidence="15">Uncharacterized protein LOC108615788</fullName>
    </submittedName>
</protein>
<dbReference type="Proteomes" id="UP000694904">
    <property type="component" value="Chromosome 5"/>
</dbReference>
<comment type="similarity">
    <text evidence="2 12">Belongs to the amiloride-sensitive sodium channel (TC 1.A.6) family.</text>
</comment>
<evidence type="ECO:0000256" key="7">
    <source>
        <dbReference type="ARBA" id="ARBA00023053"/>
    </source>
</evidence>
<evidence type="ECO:0000313" key="14">
    <source>
        <dbReference type="Proteomes" id="UP000694904"/>
    </source>
</evidence>
<reference evidence="14" key="1">
    <citation type="journal article" date="1997" name="Nucleic Acids Res.">
        <title>tRNAscan-SE: a program for improved detection of transfer RNA genes in genomic sequence.</title>
        <authorList>
            <person name="Lowe T.M."/>
            <person name="Eddy S.R."/>
        </authorList>
    </citation>
    <scope>NUCLEOTIDE SEQUENCE [LARGE SCALE GENOMIC DNA]</scope>
</reference>
<evidence type="ECO:0000256" key="11">
    <source>
        <dbReference type="ARBA" id="ARBA00023303"/>
    </source>
</evidence>
<reference evidence="14" key="2">
    <citation type="journal article" date="2016" name="G3 (Bethesda)">
        <title>Genome Evolution in Three Species of Cactophilic Drosophila.</title>
        <authorList>
            <person name="Sanchez-Flores A."/>
            <person name="Penazola F."/>
            <person name="Carpinteyro-Ponce J."/>
            <person name="Nazario-Yepiz N."/>
            <person name="Abreu-Goodger C."/>
            <person name="Machado C.A."/>
            <person name="Markow T.A."/>
        </authorList>
    </citation>
    <scope>NUCLEOTIDE SEQUENCE [LARGE SCALE GENOMIC DNA]</scope>
</reference>
<organism evidence="14 15">
    <name type="scientific">Drosophila arizonae</name>
    <name type="common">Fruit fly</name>
    <dbReference type="NCBI Taxonomy" id="7263"/>
    <lineage>
        <taxon>Eukaryota</taxon>
        <taxon>Metazoa</taxon>
        <taxon>Ecdysozoa</taxon>
        <taxon>Arthropoda</taxon>
        <taxon>Hexapoda</taxon>
        <taxon>Insecta</taxon>
        <taxon>Pterygota</taxon>
        <taxon>Neoptera</taxon>
        <taxon>Endopterygota</taxon>
        <taxon>Diptera</taxon>
        <taxon>Brachycera</taxon>
        <taxon>Muscomorpha</taxon>
        <taxon>Ephydroidea</taxon>
        <taxon>Drosophilidae</taxon>
        <taxon>Drosophila</taxon>
    </lineage>
</organism>
<evidence type="ECO:0000256" key="5">
    <source>
        <dbReference type="ARBA" id="ARBA00022692"/>
    </source>
</evidence>
<evidence type="ECO:0000256" key="9">
    <source>
        <dbReference type="ARBA" id="ARBA00023136"/>
    </source>
</evidence>
<keyword evidence="10 12" id="KW-0739">Sodium transport</keyword>
<dbReference type="RefSeq" id="XP_017866049.1">
    <property type="nucleotide sequence ID" value="XM_018010560.1"/>
</dbReference>
<evidence type="ECO:0000256" key="4">
    <source>
        <dbReference type="ARBA" id="ARBA00022461"/>
    </source>
</evidence>
<proteinExistence type="inferred from homology"/>
<keyword evidence="11 12" id="KW-0407">Ion channel</keyword>
<name>A0ABM1PFR3_DROAR</name>
<dbReference type="InterPro" id="IPR001873">
    <property type="entry name" value="ENaC"/>
</dbReference>
<keyword evidence="5 12" id="KW-0812">Transmembrane</keyword>
<keyword evidence="9 13" id="KW-0472">Membrane</keyword>
<keyword evidence="6 13" id="KW-1133">Transmembrane helix</keyword>
<dbReference type="GeneID" id="108615788"/>
<dbReference type="Pfam" id="PF00858">
    <property type="entry name" value="ASC"/>
    <property type="match status" value="1"/>
</dbReference>
<evidence type="ECO:0000256" key="1">
    <source>
        <dbReference type="ARBA" id="ARBA00004141"/>
    </source>
</evidence>
<evidence type="ECO:0000256" key="2">
    <source>
        <dbReference type="ARBA" id="ARBA00007193"/>
    </source>
</evidence>
<evidence type="ECO:0000256" key="12">
    <source>
        <dbReference type="RuleBase" id="RU000679"/>
    </source>
</evidence>
<accession>A0ABM1PFR3</accession>
<sequence length="246" mass="29136">MGRWRSYLKATCHMRKRQCNMAKHTEDKQQQQEDHKEKQEQDEAIDWWMEVCKESAIHGMPYLARKDLHSLERIFWLAMIIASTYYAVNSCIAQWQRYKDNPIIYEYEYMFALRSFPYAGATVCTHYYQLPSSITHKLLVDIWESDSSEISETGIDDESMQYYAKFLHVLHRLQYDNLETLIPYENDTTLQNLPYVRILRKLLKNTVPKQQEVPELVSSLTEMGLCLTTSQLASFGFILQKHVEQV</sequence>
<reference evidence="15" key="3">
    <citation type="submission" date="2025-08" db="UniProtKB">
        <authorList>
            <consortium name="RefSeq"/>
        </authorList>
    </citation>
    <scope>IDENTIFICATION</scope>
    <source>
        <tissue evidence="15">Whole organism</tissue>
    </source>
</reference>
<evidence type="ECO:0000256" key="3">
    <source>
        <dbReference type="ARBA" id="ARBA00022448"/>
    </source>
</evidence>
<feature type="transmembrane region" description="Helical" evidence="13">
    <location>
        <begin position="74"/>
        <end position="95"/>
    </location>
</feature>
<evidence type="ECO:0000256" key="10">
    <source>
        <dbReference type="ARBA" id="ARBA00023201"/>
    </source>
</evidence>
<gene>
    <name evidence="15" type="primary">LOC108615788</name>
</gene>
<keyword evidence="4 12" id="KW-0894">Sodium channel</keyword>
<evidence type="ECO:0000313" key="15">
    <source>
        <dbReference type="RefSeq" id="XP_017866049.1"/>
    </source>
</evidence>
<keyword evidence="8 12" id="KW-0406">Ion transport</keyword>
<keyword evidence="3 12" id="KW-0813">Transport</keyword>
<evidence type="ECO:0000256" key="8">
    <source>
        <dbReference type="ARBA" id="ARBA00023065"/>
    </source>
</evidence>
<keyword evidence="7" id="KW-0915">Sodium</keyword>
<evidence type="ECO:0000256" key="13">
    <source>
        <dbReference type="SAM" id="Phobius"/>
    </source>
</evidence>
<keyword evidence="14" id="KW-1185">Reference proteome</keyword>